<proteinExistence type="inferred from homology"/>
<feature type="compositionally biased region" description="Low complexity" evidence="4">
    <location>
        <begin position="319"/>
        <end position="338"/>
    </location>
</feature>
<feature type="region of interest" description="Disordered" evidence="4">
    <location>
        <begin position="318"/>
        <end position="338"/>
    </location>
</feature>
<evidence type="ECO:0000256" key="2">
    <source>
        <dbReference type="ARBA" id="ARBA00023186"/>
    </source>
</evidence>
<name>A0ABQ8GB79_9PEZI</name>
<evidence type="ECO:0000313" key="5">
    <source>
        <dbReference type="EMBL" id="KAH7050983.1"/>
    </source>
</evidence>
<keyword evidence="6" id="KW-1185">Reference proteome</keyword>
<dbReference type="PANTHER" id="PTHR33620:SF1">
    <property type="entry name" value="UREASE ACCESSORY PROTEIN F"/>
    <property type="match status" value="1"/>
</dbReference>
<dbReference type="Gene3D" id="1.10.4190.10">
    <property type="entry name" value="Urease accessory protein UreF"/>
    <property type="match status" value="1"/>
</dbReference>
<feature type="region of interest" description="Disordered" evidence="4">
    <location>
        <begin position="167"/>
        <end position="204"/>
    </location>
</feature>
<dbReference type="HAMAP" id="MF_01385">
    <property type="entry name" value="UreF"/>
    <property type="match status" value="1"/>
</dbReference>
<feature type="compositionally biased region" description="Low complexity" evidence="4">
    <location>
        <begin position="179"/>
        <end position="192"/>
    </location>
</feature>
<evidence type="ECO:0008006" key="7">
    <source>
        <dbReference type="Google" id="ProtNLM"/>
    </source>
</evidence>
<comment type="similarity">
    <text evidence="3">Belongs to the UreF family.</text>
</comment>
<protein>
    <recommendedName>
        <fullName evidence="7">Urease accessory protein UreF</fullName>
    </recommendedName>
</protein>
<feature type="region of interest" description="Disordered" evidence="4">
    <location>
        <begin position="1"/>
        <end position="27"/>
    </location>
</feature>
<dbReference type="PANTHER" id="PTHR33620">
    <property type="entry name" value="UREASE ACCESSORY PROTEIN F"/>
    <property type="match status" value="1"/>
</dbReference>
<accession>A0ABQ8GB79</accession>
<dbReference type="Proteomes" id="UP000774617">
    <property type="component" value="Unassembled WGS sequence"/>
</dbReference>
<comment type="caution">
    <text evidence="5">The sequence shown here is derived from an EMBL/GenBank/DDBJ whole genome shotgun (WGS) entry which is preliminary data.</text>
</comment>
<gene>
    <name evidence="5" type="ORF">B0J12DRAFT_699073</name>
</gene>
<evidence type="ECO:0000256" key="3">
    <source>
        <dbReference type="ARBA" id="ARBA00046339"/>
    </source>
</evidence>
<dbReference type="Pfam" id="PF01730">
    <property type="entry name" value="UreF"/>
    <property type="match status" value="1"/>
</dbReference>
<sequence>MSANVLAARDANAQMGQAADESKPKSLEYHRQVLESRIKSGQMEEQKYVSPSDGIQSPATQKLAAFKNKHGLQKAKPKTLFGKMSARNMENAGSMFADIPQNKTSSGQSSSFGDGVVPRFLMWPSFPAFPHRFAPSTHRHAAPMAHLARDQQALQHEIAELERRLQLAKSQLQAPPSPSDSATLSAALSSRAPTPPPPTPPRDASLHTLLLLADSALPLGSFAFSSGLESYLAHHRPATTSTSQVPAFHLFLRHTLHTLASTALPYVLAAHRAPHLVARLDNDFDASTLCTVQRRASVVQGRALLAVWDRSYRGAYNNDRSSSSNPTTASPAAPPAAVTDADDADALAALSSFQAALRASSSSSTLLPAANAHLAPLWGLLTRLLGLDARDAAYVFLFSHARTVTSAAVRASVLGPYQAQAVLADARLRERVGALVDAFWETSVDEAGQSVPVMDLWVGRHEKLYSRIFNS</sequence>
<reference evidence="5 6" key="1">
    <citation type="journal article" date="2021" name="Nat. Commun.">
        <title>Genetic determinants of endophytism in the Arabidopsis root mycobiome.</title>
        <authorList>
            <person name="Mesny F."/>
            <person name="Miyauchi S."/>
            <person name="Thiergart T."/>
            <person name="Pickel B."/>
            <person name="Atanasova L."/>
            <person name="Karlsson M."/>
            <person name="Huettel B."/>
            <person name="Barry K.W."/>
            <person name="Haridas S."/>
            <person name="Chen C."/>
            <person name="Bauer D."/>
            <person name="Andreopoulos W."/>
            <person name="Pangilinan J."/>
            <person name="LaButti K."/>
            <person name="Riley R."/>
            <person name="Lipzen A."/>
            <person name="Clum A."/>
            <person name="Drula E."/>
            <person name="Henrissat B."/>
            <person name="Kohler A."/>
            <person name="Grigoriev I.V."/>
            <person name="Martin F.M."/>
            <person name="Hacquard S."/>
        </authorList>
    </citation>
    <scope>NUCLEOTIDE SEQUENCE [LARGE SCALE GENOMIC DNA]</scope>
    <source>
        <strain evidence="5 6">MPI-SDFR-AT-0080</strain>
    </source>
</reference>
<evidence type="ECO:0000256" key="1">
    <source>
        <dbReference type="ARBA" id="ARBA00022988"/>
    </source>
</evidence>
<dbReference type="Pfam" id="PF05032">
    <property type="entry name" value="Spo12"/>
    <property type="match status" value="1"/>
</dbReference>
<organism evidence="5 6">
    <name type="scientific">Macrophomina phaseolina</name>
    <dbReference type="NCBI Taxonomy" id="35725"/>
    <lineage>
        <taxon>Eukaryota</taxon>
        <taxon>Fungi</taxon>
        <taxon>Dikarya</taxon>
        <taxon>Ascomycota</taxon>
        <taxon>Pezizomycotina</taxon>
        <taxon>Dothideomycetes</taxon>
        <taxon>Dothideomycetes incertae sedis</taxon>
        <taxon>Botryosphaeriales</taxon>
        <taxon>Botryosphaeriaceae</taxon>
        <taxon>Macrophomina</taxon>
    </lineage>
</organism>
<dbReference type="InterPro" id="IPR007727">
    <property type="entry name" value="Spo12"/>
</dbReference>
<evidence type="ECO:0000256" key="4">
    <source>
        <dbReference type="SAM" id="MobiDB-lite"/>
    </source>
</evidence>
<dbReference type="InterPro" id="IPR038277">
    <property type="entry name" value="UreF_sf"/>
</dbReference>
<dbReference type="EMBL" id="JAGTJR010000012">
    <property type="protein sequence ID" value="KAH7050983.1"/>
    <property type="molecule type" value="Genomic_DNA"/>
</dbReference>
<evidence type="ECO:0000313" key="6">
    <source>
        <dbReference type="Proteomes" id="UP000774617"/>
    </source>
</evidence>
<keyword evidence="1" id="KW-0996">Nickel insertion</keyword>
<dbReference type="InterPro" id="IPR002639">
    <property type="entry name" value="UreF"/>
</dbReference>
<keyword evidence="2" id="KW-0143">Chaperone</keyword>